<feature type="compositionally biased region" description="Acidic residues" evidence="12">
    <location>
        <begin position="435"/>
        <end position="445"/>
    </location>
</feature>
<organism evidence="14 15">
    <name type="scientific">Notothenia coriiceps</name>
    <name type="common">black rockcod</name>
    <dbReference type="NCBI Taxonomy" id="8208"/>
    <lineage>
        <taxon>Eukaryota</taxon>
        <taxon>Metazoa</taxon>
        <taxon>Chordata</taxon>
        <taxon>Craniata</taxon>
        <taxon>Vertebrata</taxon>
        <taxon>Euteleostomi</taxon>
        <taxon>Actinopterygii</taxon>
        <taxon>Neopterygii</taxon>
        <taxon>Teleostei</taxon>
        <taxon>Neoteleostei</taxon>
        <taxon>Acanthomorphata</taxon>
        <taxon>Eupercaria</taxon>
        <taxon>Perciformes</taxon>
        <taxon>Notothenioidei</taxon>
        <taxon>Nototheniidae</taxon>
        <taxon>Notothenia</taxon>
    </lineage>
</organism>
<evidence type="ECO:0000256" key="12">
    <source>
        <dbReference type="SAM" id="MobiDB-lite"/>
    </source>
</evidence>
<keyword evidence="4" id="KW-0677">Repeat</keyword>
<evidence type="ECO:0000313" key="15">
    <source>
        <dbReference type="RefSeq" id="XP_010768594.1"/>
    </source>
</evidence>
<feature type="compositionally biased region" description="Low complexity" evidence="12">
    <location>
        <begin position="232"/>
        <end position="259"/>
    </location>
</feature>
<evidence type="ECO:0000259" key="13">
    <source>
        <dbReference type="PROSITE" id="PS50157"/>
    </source>
</evidence>
<feature type="domain" description="C2H2-type" evidence="13">
    <location>
        <begin position="312"/>
        <end position="339"/>
    </location>
</feature>
<feature type="compositionally biased region" description="Acidic residues" evidence="12">
    <location>
        <begin position="272"/>
        <end position="291"/>
    </location>
</feature>
<evidence type="ECO:0000256" key="9">
    <source>
        <dbReference type="ARBA" id="ARBA00023163"/>
    </source>
</evidence>
<keyword evidence="5 11" id="KW-0863">Zinc-finger</keyword>
<proteinExistence type="inferred from homology"/>
<evidence type="ECO:0000313" key="14">
    <source>
        <dbReference type="Proteomes" id="UP000504611"/>
    </source>
</evidence>
<feature type="region of interest" description="Disordered" evidence="12">
    <location>
        <begin position="534"/>
        <end position="568"/>
    </location>
</feature>
<reference evidence="15" key="1">
    <citation type="submission" date="2025-08" db="UniProtKB">
        <authorList>
            <consortium name="RefSeq"/>
        </authorList>
    </citation>
    <scope>IDENTIFICATION</scope>
    <source>
        <tissue evidence="15">Muscle</tissue>
    </source>
</reference>
<feature type="domain" description="C2H2-type" evidence="13">
    <location>
        <begin position="168"/>
        <end position="195"/>
    </location>
</feature>
<keyword evidence="6" id="KW-0862">Zinc</keyword>
<name>A0A6I9MQU4_9TELE</name>
<evidence type="ECO:0000256" key="10">
    <source>
        <dbReference type="ARBA" id="ARBA00023242"/>
    </source>
</evidence>
<feature type="domain" description="C2H2-type" evidence="13">
    <location>
        <begin position="16"/>
        <end position="44"/>
    </location>
</feature>
<keyword evidence="3" id="KW-0479">Metal-binding</keyword>
<dbReference type="PANTHER" id="PTHR47222:SF2">
    <property type="entry name" value="ZINC FINGER PROTEIN 687"/>
    <property type="match status" value="1"/>
</dbReference>
<keyword evidence="9" id="KW-0804">Transcription</keyword>
<feature type="compositionally biased region" description="Basic and acidic residues" evidence="12">
    <location>
        <begin position="394"/>
        <end position="404"/>
    </location>
</feature>
<evidence type="ECO:0000256" key="4">
    <source>
        <dbReference type="ARBA" id="ARBA00022737"/>
    </source>
</evidence>
<comment type="subcellular location">
    <subcellularLocation>
        <location evidence="1">Nucleus</location>
    </subcellularLocation>
</comment>
<protein>
    <submittedName>
        <fullName evidence="15">Zinc finger protein 687b</fullName>
    </submittedName>
</protein>
<sequence length="605" mass="66057">MPLPCKKAEGLQYNSFKCPECQTQFSGKAELVTHFQQIRAAPNSTCTQCSPPMMLPNSCAVSAHQRIHKHRAPHVCPECGGTARQASFQTHLEEACLHFARRIGYRCSSCQVVFGGLNSIKSHIQTAHCEVFHKCPSCPMAFKSAPSAQSHISTQHPTLTGGQAKMIYKCVMCDTVFTQKPLLYMHFDTHLAKQKVHVFKCPDCTKLYAQKGSMMEHIKTAHRGPSAKQTESQSDASAPPSAPANTSASSVLKSKSSGKPDNSDGEDWGRDQEEEEEEEDDEDDDADDDFEAPGGNSTAPGGSIQPPAPTEWTCPQCQTTFTDNDDYLSHVKTEHGKFPCRICGGTFSTSSSLRRHERVIHEGNKRVFHCQYCTEGKRTFGSRFLLDKHIRLHHRSTDGQERPMTRKRAATGGEGPGSSSEQDGEGGPPGAQGGNEEENTEEGEEAPSGPPTPAKRTRQSAASTSLAPNELEEEDNVFRCVPCGFSSEDGPEFQRHIPQHRADTASFQCLQCGVCFASAGSLSRHRFIAHRVRDNQGDADRGPPRAHGSPDGSPDGSPQAQGEDGDGNMSCKVCGRRFDKASDLNTHFRTHGMAFLTAHKTDKPQ</sequence>
<keyword evidence="7" id="KW-0805">Transcription regulation</keyword>
<dbReference type="AlphaFoldDB" id="A0A6I9MQU4"/>
<feature type="domain" description="C2H2-type" evidence="13">
    <location>
        <begin position="199"/>
        <end position="227"/>
    </location>
</feature>
<feature type="region of interest" description="Disordered" evidence="12">
    <location>
        <begin position="394"/>
        <end position="473"/>
    </location>
</feature>
<keyword evidence="10" id="KW-0539">Nucleus</keyword>
<dbReference type="PROSITE" id="PS00028">
    <property type="entry name" value="ZINC_FINGER_C2H2_1"/>
    <property type="match status" value="6"/>
</dbReference>
<dbReference type="Gene3D" id="3.30.160.60">
    <property type="entry name" value="Classic Zinc Finger"/>
    <property type="match status" value="6"/>
</dbReference>
<feature type="domain" description="C2H2-type" evidence="13">
    <location>
        <begin position="569"/>
        <end position="604"/>
    </location>
</feature>
<dbReference type="InterPro" id="IPR013087">
    <property type="entry name" value="Znf_C2H2_type"/>
</dbReference>
<evidence type="ECO:0000256" key="2">
    <source>
        <dbReference type="ARBA" id="ARBA00006991"/>
    </source>
</evidence>
<dbReference type="InterPro" id="IPR041697">
    <property type="entry name" value="Znf-C2H2_11"/>
</dbReference>
<evidence type="ECO:0000256" key="5">
    <source>
        <dbReference type="ARBA" id="ARBA00022771"/>
    </source>
</evidence>
<dbReference type="Pfam" id="PF16622">
    <property type="entry name" value="zf-C2H2_11"/>
    <property type="match status" value="1"/>
</dbReference>
<feature type="compositionally biased region" description="Basic and acidic residues" evidence="12">
    <location>
        <begin position="534"/>
        <end position="543"/>
    </location>
</feature>
<dbReference type="GO" id="GO:0005634">
    <property type="term" value="C:nucleus"/>
    <property type="evidence" value="ECO:0007669"/>
    <property type="project" value="UniProtKB-SubCell"/>
</dbReference>
<evidence type="ECO:0000256" key="3">
    <source>
        <dbReference type="ARBA" id="ARBA00022723"/>
    </source>
</evidence>
<dbReference type="Pfam" id="PF00096">
    <property type="entry name" value="zf-C2H2"/>
    <property type="match status" value="5"/>
</dbReference>
<evidence type="ECO:0000256" key="7">
    <source>
        <dbReference type="ARBA" id="ARBA00023015"/>
    </source>
</evidence>
<dbReference type="InterPro" id="IPR045914">
    <property type="entry name" value="Zn532-like"/>
</dbReference>
<dbReference type="GO" id="GO:0003677">
    <property type="term" value="F:DNA binding"/>
    <property type="evidence" value="ECO:0007669"/>
    <property type="project" value="UniProtKB-KW"/>
</dbReference>
<dbReference type="RefSeq" id="XP_010768594.1">
    <property type="nucleotide sequence ID" value="XM_010770292.1"/>
</dbReference>
<dbReference type="Proteomes" id="UP000504611">
    <property type="component" value="Unplaced"/>
</dbReference>
<evidence type="ECO:0000256" key="1">
    <source>
        <dbReference type="ARBA" id="ARBA00004123"/>
    </source>
</evidence>
<feature type="domain" description="C2H2-type" evidence="13">
    <location>
        <begin position="507"/>
        <end position="535"/>
    </location>
</feature>
<feature type="region of interest" description="Disordered" evidence="12">
    <location>
        <begin position="220"/>
        <end position="312"/>
    </location>
</feature>
<dbReference type="InterPro" id="IPR036236">
    <property type="entry name" value="Znf_C2H2_sf"/>
</dbReference>
<dbReference type="CTD" id="100006039"/>
<dbReference type="PANTHER" id="PTHR47222">
    <property type="entry name" value="ZINC FINGER PROTEIN 532-RELATED"/>
    <property type="match status" value="1"/>
</dbReference>
<dbReference type="PROSITE" id="PS50157">
    <property type="entry name" value="ZINC_FINGER_C2H2_2"/>
    <property type="match status" value="7"/>
</dbReference>
<keyword evidence="14" id="KW-1185">Reference proteome</keyword>
<keyword evidence="8" id="KW-0238">DNA-binding</keyword>
<dbReference type="OrthoDB" id="7312725at2759"/>
<gene>
    <name evidence="15" type="primary">znf687b</name>
</gene>
<evidence type="ECO:0000256" key="11">
    <source>
        <dbReference type="PROSITE-ProRule" id="PRU00042"/>
    </source>
</evidence>
<dbReference type="KEGG" id="ncc:104944718"/>
<dbReference type="SUPFAM" id="SSF57667">
    <property type="entry name" value="beta-beta-alpha zinc fingers"/>
    <property type="match status" value="4"/>
</dbReference>
<feature type="domain" description="C2H2-type" evidence="13">
    <location>
        <begin position="338"/>
        <end position="366"/>
    </location>
</feature>
<evidence type="ECO:0000256" key="8">
    <source>
        <dbReference type="ARBA" id="ARBA00023125"/>
    </source>
</evidence>
<accession>A0A6I9MQU4</accession>
<comment type="similarity">
    <text evidence="2">Belongs to the krueppel C2H2-type zinc-finger protein family.</text>
</comment>
<evidence type="ECO:0000256" key="6">
    <source>
        <dbReference type="ARBA" id="ARBA00022833"/>
    </source>
</evidence>
<dbReference type="SMART" id="SM00355">
    <property type="entry name" value="ZnF_C2H2"/>
    <property type="match status" value="13"/>
</dbReference>
<dbReference type="GO" id="GO:0008270">
    <property type="term" value="F:zinc ion binding"/>
    <property type="evidence" value="ECO:0007669"/>
    <property type="project" value="UniProtKB-KW"/>
</dbReference>